<evidence type="ECO:0000313" key="1">
    <source>
        <dbReference type="EMBL" id="SNT60277.1"/>
    </source>
</evidence>
<evidence type="ECO:0000313" key="2">
    <source>
        <dbReference type="Proteomes" id="UP000198318"/>
    </source>
</evidence>
<reference evidence="1 2" key="1">
    <citation type="submission" date="2017-06" db="EMBL/GenBank/DDBJ databases">
        <authorList>
            <person name="Kim H.J."/>
            <person name="Triplett B.A."/>
        </authorList>
    </citation>
    <scope>NUCLEOTIDE SEQUENCE [LARGE SCALE GENOMIC DNA]</scope>
    <source>
        <strain evidence="1 2">DSM 44715</strain>
    </source>
</reference>
<protein>
    <recommendedName>
        <fullName evidence="3">HNH endonuclease</fullName>
    </recommendedName>
</protein>
<dbReference type="AlphaFoldDB" id="A0A239NZG4"/>
<gene>
    <name evidence="1" type="ORF">SAMN05443665_105635</name>
</gene>
<sequence>MNAPAWNAPDLKAGGMVKAALWLVQEVGEGNTFTKGQLRDAFPGMSQIDRRVRDLRDYGWIIWASTEDASLVAEEQRFVKAGAAVWDPKERRAAAPRNTLSSKEIRAVMERDDYLCTVCGISGGEEYPDDPNKTAVLSVTRRTTVLPDGREQVLLLTECKRCRAGSSNAPARADEVAADIRVLDPADRRRLARWIDRNRRVSTPLDRVWSAYQRLPADAQAEVLAELKADLQ</sequence>
<dbReference type="Proteomes" id="UP000198318">
    <property type="component" value="Unassembled WGS sequence"/>
</dbReference>
<dbReference type="EMBL" id="FZOR01000056">
    <property type="protein sequence ID" value="SNT60277.1"/>
    <property type="molecule type" value="Genomic_DNA"/>
</dbReference>
<dbReference type="RefSeq" id="WP_245869743.1">
    <property type="nucleotide sequence ID" value="NZ_FZOR01000056.1"/>
</dbReference>
<organism evidence="1 2">
    <name type="scientific">Actinomadura meyerae</name>
    <dbReference type="NCBI Taxonomy" id="240840"/>
    <lineage>
        <taxon>Bacteria</taxon>
        <taxon>Bacillati</taxon>
        <taxon>Actinomycetota</taxon>
        <taxon>Actinomycetes</taxon>
        <taxon>Streptosporangiales</taxon>
        <taxon>Thermomonosporaceae</taxon>
        <taxon>Actinomadura</taxon>
    </lineage>
</organism>
<name>A0A239NZG4_9ACTN</name>
<evidence type="ECO:0008006" key="3">
    <source>
        <dbReference type="Google" id="ProtNLM"/>
    </source>
</evidence>
<accession>A0A239NZG4</accession>
<keyword evidence="2" id="KW-1185">Reference proteome</keyword>
<proteinExistence type="predicted"/>